<protein>
    <submittedName>
        <fullName evidence="1">Uncharacterized protein</fullName>
    </submittedName>
</protein>
<reference evidence="1" key="1">
    <citation type="journal article" date="2015" name="Nature">
        <title>Complex archaea that bridge the gap between prokaryotes and eukaryotes.</title>
        <authorList>
            <person name="Spang A."/>
            <person name="Saw J.H."/>
            <person name="Jorgensen S.L."/>
            <person name="Zaremba-Niedzwiedzka K."/>
            <person name="Martijn J."/>
            <person name="Lind A.E."/>
            <person name="van Eijk R."/>
            <person name="Schleper C."/>
            <person name="Guy L."/>
            <person name="Ettema T.J."/>
        </authorList>
    </citation>
    <scope>NUCLEOTIDE SEQUENCE</scope>
</reference>
<dbReference type="EMBL" id="LAZR01016791">
    <property type="protein sequence ID" value="KKM02995.1"/>
    <property type="molecule type" value="Genomic_DNA"/>
</dbReference>
<gene>
    <name evidence="1" type="ORF">LCGC14_1778880</name>
</gene>
<evidence type="ECO:0000313" key="1">
    <source>
        <dbReference type="EMBL" id="KKM02995.1"/>
    </source>
</evidence>
<proteinExistence type="predicted"/>
<accession>A0A0F9GVX8</accession>
<comment type="caution">
    <text evidence="1">The sequence shown here is derived from an EMBL/GenBank/DDBJ whole genome shotgun (WGS) entry which is preliminary data.</text>
</comment>
<sequence>MEATPGIEAMIVVPRTFTWVEISLILWLNELVWAPDPTREEPSKGIVHYLTTGNRK</sequence>
<dbReference type="AlphaFoldDB" id="A0A0F9GVX8"/>
<organism evidence="1">
    <name type="scientific">marine sediment metagenome</name>
    <dbReference type="NCBI Taxonomy" id="412755"/>
    <lineage>
        <taxon>unclassified sequences</taxon>
        <taxon>metagenomes</taxon>
        <taxon>ecological metagenomes</taxon>
    </lineage>
</organism>
<name>A0A0F9GVX8_9ZZZZ</name>